<comment type="caution">
    <text evidence="1">The sequence shown here is derived from an EMBL/GenBank/DDBJ whole genome shotgun (WGS) entry which is preliminary data.</text>
</comment>
<dbReference type="EMBL" id="JAAFZH010000001">
    <property type="protein sequence ID" value="NDU94061.1"/>
    <property type="molecule type" value="Genomic_DNA"/>
</dbReference>
<evidence type="ECO:0000313" key="2">
    <source>
        <dbReference type="Proteomes" id="UP000474175"/>
    </source>
</evidence>
<name>A0A6L9L4M0_9BACT</name>
<sequence length="81" mass="9447">MTFEPSSQLLAFVLPLSFQKGDLTFCRANNLYDSIRFPVKPTAKPRQVFSTAHLSKGLWRVYLNWSDGRQQYHDEKEIRIG</sequence>
<gene>
    <name evidence="1" type="ORF">GK108_04185</name>
</gene>
<dbReference type="RefSeq" id="WP_163943204.1">
    <property type="nucleotide sequence ID" value="NZ_JAAFZH010000001.1"/>
</dbReference>
<proteinExistence type="predicted"/>
<protein>
    <submittedName>
        <fullName evidence="1">Uncharacterized protein</fullName>
    </submittedName>
</protein>
<accession>A0A6L9L4M0</accession>
<evidence type="ECO:0000313" key="1">
    <source>
        <dbReference type="EMBL" id="NDU94061.1"/>
    </source>
</evidence>
<dbReference type="AlphaFoldDB" id="A0A6L9L4M0"/>
<keyword evidence="2" id="KW-1185">Reference proteome</keyword>
<reference evidence="1 2" key="1">
    <citation type="submission" date="2020-02" db="EMBL/GenBank/DDBJ databases">
        <title>Draft genome sequence of two Spirosoma agri KCTC 52727 and Spirosoma terrae KCTC 52035.</title>
        <authorList>
            <person name="Rojas J."/>
            <person name="Ambika Manirajan B."/>
            <person name="Suarez C."/>
            <person name="Ratering S."/>
            <person name="Schnell S."/>
        </authorList>
    </citation>
    <scope>NUCLEOTIDE SEQUENCE [LARGE SCALE GENOMIC DNA]</scope>
    <source>
        <strain evidence="1 2">KCTC 52035</strain>
    </source>
</reference>
<organism evidence="1 2">
    <name type="scientific">Spirosoma terrae</name>
    <dbReference type="NCBI Taxonomy" id="1968276"/>
    <lineage>
        <taxon>Bacteria</taxon>
        <taxon>Pseudomonadati</taxon>
        <taxon>Bacteroidota</taxon>
        <taxon>Cytophagia</taxon>
        <taxon>Cytophagales</taxon>
        <taxon>Cytophagaceae</taxon>
        <taxon>Spirosoma</taxon>
    </lineage>
</organism>
<dbReference type="Proteomes" id="UP000474175">
    <property type="component" value="Unassembled WGS sequence"/>
</dbReference>